<comment type="similarity">
    <text evidence="2">Belongs to the oxygen-dependent FAD-linked oxidoreductase family.</text>
</comment>
<evidence type="ECO:0000259" key="6">
    <source>
        <dbReference type="PROSITE" id="PS51387"/>
    </source>
</evidence>
<evidence type="ECO:0000313" key="7">
    <source>
        <dbReference type="EMBL" id="CAG8111885.1"/>
    </source>
</evidence>
<accession>A0A9W4HSP2</accession>
<feature type="domain" description="FAD-binding PCMH-type" evidence="6">
    <location>
        <begin position="139"/>
        <end position="318"/>
    </location>
</feature>
<dbReference type="Pfam" id="PF01565">
    <property type="entry name" value="FAD_binding_4"/>
    <property type="match status" value="1"/>
</dbReference>
<evidence type="ECO:0000256" key="5">
    <source>
        <dbReference type="ARBA" id="ARBA00023002"/>
    </source>
</evidence>
<evidence type="ECO:0000256" key="4">
    <source>
        <dbReference type="ARBA" id="ARBA00022827"/>
    </source>
</evidence>
<keyword evidence="4" id="KW-0274">FAD</keyword>
<dbReference type="Gene3D" id="3.30.465.10">
    <property type="match status" value="2"/>
</dbReference>
<dbReference type="PROSITE" id="PS51387">
    <property type="entry name" value="FAD_PCMH"/>
    <property type="match status" value="1"/>
</dbReference>
<organism evidence="7 8">
    <name type="scientific">Penicillium nalgiovense</name>
    <dbReference type="NCBI Taxonomy" id="60175"/>
    <lineage>
        <taxon>Eukaryota</taxon>
        <taxon>Fungi</taxon>
        <taxon>Dikarya</taxon>
        <taxon>Ascomycota</taxon>
        <taxon>Pezizomycotina</taxon>
        <taxon>Eurotiomycetes</taxon>
        <taxon>Eurotiomycetidae</taxon>
        <taxon>Eurotiales</taxon>
        <taxon>Aspergillaceae</taxon>
        <taxon>Penicillium</taxon>
    </lineage>
</organism>
<dbReference type="InterPro" id="IPR012951">
    <property type="entry name" value="BBE"/>
</dbReference>
<comment type="cofactor">
    <cofactor evidence="1">
        <name>FAD</name>
        <dbReference type="ChEBI" id="CHEBI:57692"/>
    </cofactor>
</comment>
<proteinExistence type="inferred from homology"/>
<evidence type="ECO:0000313" key="8">
    <source>
        <dbReference type="Proteomes" id="UP001153461"/>
    </source>
</evidence>
<dbReference type="InterPro" id="IPR016169">
    <property type="entry name" value="FAD-bd_PCMH_sub2"/>
</dbReference>
<sequence length="592" mass="63396">MLTQPYMDAFWAFSLSPFNAAIPQFARCDAGSDASAAHSNACRNMPGDRDWPSNDAWGELNSTVGGRLMRGQPLAQVCHGATLDAGACAALQDTYNFPELYVTDPVNIMSPYWLNNSCSPYAPYASADGSGSSSASCALGNLAQYAIRVTGVDDVVAGVNFARKHNIRLTIKNTGHDVQGRSAGAGSLGLWMHNLKDISFIDYSSAKYYGKAARIGAGIEVGEAYQAAHKSGLIITGGNCPSVGVAGGWFPGGGHGPLASMYGLGADTTLEFEVVTADGAVITATPDNEHSDLYWALSGGGPGNFGVVLSITAKAWPDMSVAGAVFTFVNTNDETYWKAIRAWMKALLELNQIPGLSTASGFSSQGFTMNFATLPGGTQEMLNKALAPYMAQLKSLDIMMVANTTQVHSSFFDHYSAFVESPPINITMAARMIPASLVQDDSKLDTLVSTMRTLTDEQGVFALISNNVSLSRAGVAAESNSVLPAWRDTLFLANFGQYVSNGKPWRDLSADQTRVNNWQTLLRDQTPGGGSYANEATFNDATWKEDYFGANYDRLLSIKRSYDPEGLFWANTAVGSDANWVQQPDGRLCRPK</sequence>
<name>A0A9W4HSP2_PENNA</name>
<dbReference type="InterPro" id="IPR050416">
    <property type="entry name" value="FAD-linked_Oxidoreductase"/>
</dbReference>
<dbReference type="SUPFAM" id="SSF56176">
    <property type="entry name" value="FAD-binding/transporter-associated domain-like"/>
    <property type="match status" value="1"/>
</dbReference>
<dbReference type="Proteomes" id="UP001153461">
    <property type="component" value="Unassembled WGS sequence"/>
</dbReference>
<keyword evidence="3" id="KW-0285">Flavoprotein</keyword>
<dbReference type="EMBL" id="CAJVNV010000221">
    <property type="protein sequence ID" value="CAG8111885.1"/>
    <property type="molecule type" value="Genomic_DNA"/>
</dbReference>
<reference evidence="7" key="1">
    <citation type="submission" date="2021-07" db="EMBL/GenBank/DDBJ databases">
        <authorList>
            <person name="Branca A.L. A."/>
        </authorList>
    </citation>
    <scope>NUCLEOTIDE SEQUENCE</scope>
</reference>
<dbReference type="OrthoDB" id="4869700at2759"/>
<comment type="caution">
    <text evidence="7">The sequence shown here is derived from an EMBL/GenBank/DDBJ whole genome shotgun (WGS) entry which is preliminary data.</text>
</comment>
<dbReference type="PANTHER" id="PTHR42973">
    <property type="entry name" value="BINDING OXIDOREDUCTASE, PUTATIVE (AFU_ORTHOLOGUE AFUA_1G17690)-RELATED"/>
    <property type="match status" value="1"/>
</dbReference>
<dbReference type="PANTHER" id="PTHR42973:SF39">
    <property type="entry name" value="FAD-BINDING PCMH-TYPE DOMAIN-CONTAINING PROTEIN"/>
    <property type="match status" value="1"/>
</dbReference>
<dbReference type="InterPro" id="IPR016166">
    <property type="entry name" value="FAD-bd_PCMH"/>
</dbReference>
<evidence type="ECO:0000256" key="2">
    <source>
        <dbReference type="ARBA" id="ARBA00005466"/>
    </source>
</evidence>
<dbReference type="InterPro" id="IPR036318">
    <property type="entry name" value="FAD-bd_PCMH-like_sf"/>
</dbReference>
<dbReference type="GO" id="GO:0016491">
    <property type="term" value="F:oxidoreductase activity"/>
    <property type="evidence" value="ECO:0007669"/>
    <property type="project" value="UniProtKB-KW"/>
</dbReference>
<gene>
    <name evidence="7" type="ORF">PNAL_LOCUS5006</name>
</gene>
<dbReference type="InterPro" id="IPR006094">
    <property type="entry name" value="Oxid_FAD_bind_N"/>
</dbReference>
<keyword evidence="5" id="KW-0560">Oxidoreductase</keyword>
<dbReference type="GO" id="GO:0071949">
    <property type="term" value="F:FAD binding"/>
    <property type="evidence" value="ECO:0007669"/>
    <property type="project" value="InterPro"/>
</dbReference>
<protein>
    <recommendedName>
        <fullName evidence="6">FAD-binding PCMH-type domain-containing protein</fullName>
    </recommendedName>
</protein>
<evidence type="ECO:0000256" key="3">
    <source>
        <dbReference type="ARBA" id="ARBA00022630"/>
    </source>
</evidence>
<evidence type="ECO:0000256" key="1">
    <source>
        <dbReference type="ARBA" id="ARBA00001974"/>
    </source>
</evidence>
<dbReference type="AlphaFoldDB" id="A0A9W4HSP2"/>
<dbReference type="Pfam" id="PF08031">
    <property type="entry name" value="BBE"/>
    <property type="match status" value="1"/>
</dbReference>